<dbReference type="Proteomes" id="UP001500131">
    <property type="component" value="Unassembled WGS sequence"/>
</dbReference>
<keyword evidence="2" id="KW-1185">Reference proteome</keyword>
<reference evidence="1 2" key="1">
    <citation type="submission" date="2024-02" db="EMBL/GenBank/DDBJ databases">
        <title>FIRST GENOME SEQUENCES OF Leishmania (Viannia) shawi, Leishmania (Viannia) lindenbergi AND Leishmania (Viannia) utingensis.</title>
        <authorList>
            <person name="Resadore F."/>
            <person name="Custodio M.G.F."/>
            <person name="Boite M.C."/>
            <person name="Cupolillo E."/>
            <person name="Ferreira G.E.M."/>
        </authorList>
    </citation>
    <scope>NUCLEOTIDE SEQUENCE [LARGE SCALE GENOMIC DNA]</scope>
    <source>
        <strain evidence="1 2">MHOM/BR/1966/M15733</strain>
    </source>
</reference>
<organism evidence="1 2">
    <name type="scientific">Leishmania lindenbergi</name>
    <dbReference type="NCBI Taxonomy" id="651832"/>
    <lineage>
        <taxon>Eukaryota</taxon>
        <taxon>Discoba</taxon>
        <taxon>Euglenozoa</taxon>
        <taxon>Kinetoplastea</taxon>
        <taxon>Metakinetoplastina</taxon>
        <taxon>Trypanosomatida</taxon>
        <taxon>Trypanosomatidae</taxon>
        <taxon>Leishmaniinae</taxon>
        <taxon>Leishmania</taxon>
    </lineage>
</organism>
<name>A0AAW3AY84_9TRYP</name>
<sequence>MVRQRLRRYVLRSSKTSLLVHAGTLSDFAYVVTHPSRCVQCCMTVVVAPPPPRWPSRKGSSNDVCVSVAQHAEAKPEVVRIVFTFVCNS</sequence>
<proteinExistence type="predicted"/>
<gene>
    <name evidence="1" type="ORF">Q4I31_000818</name>
</gene>
<evidence type="ECO:0000313" key="2">
    <source>
        <dbReference type="Proteomes" id="UP001500131"/>
    </source>
</evidence>
<dbReference type="AlphaFoldDB" id="A0AAW3AY84"/>
<protein>
    <recommendedName>
        <fullName evidence="3">Secreted protein</fullName>
    </recommendedName>
</protein>
<comment type="caution">
    <text evidence="1">The sequence shown here is derived from an EMBL/GenBank/DDBJ whole genome shotgun (WGS) entry which is preliminary data.</text>
</comment>
<evidence type="ECO:0000313" key="1">
    <source>
        <dbReference type="EMBL" id="KAL0513647.1"/>
    </source>
</evidence>
<accession>A0AAW3AY84</accession>
<dbReference type="EMBL" id="JBAMZK010000004">
    <property type="protein sequence ID" value="KAL0513647.1"/>
    <property type="molecule type" value="Genomic_DNA"/>
</dbReference>
<evidence type="ECO:0008006" key="3">
    <source>
        <dbReference type="Google" id="ProtNLM"/>
    </source>
</evidence>